<evidence type="ECO:0000256" key="1">
    <source>
        <dbReference type="SAM" id="MobiDB-lite"/>
    </source>
</evidence>
<protein>
    <submittedName>
        <fullName evidence="2">Uncharacterized protein</fullName>
    </submittedName>
</protein>
<feature type="region of interest" description="Disordered" evidence="1">
    <location>
        <begin position="45"/>
        <end position="74"/>
    </location>
</feature>
<accession>A0ABP0PIS7</accession>
<organism evidence="2 3">
    <name type="scientific">Durusdinium trenchii</name>
    <dbReference type="NCBI Taxonomy" id="1381693"/>
    <lineage>
        <taxon>Eukaryota</taxon>
        <taxon>Sar</taxon>
        <taxon>Alveolata</taxon>
        <taxon>Dinophyceae</taxon>
        <taxon>Suessiales</taxon>
        <taxon>Symbiodiniaceae</taxon>
        <taxon>Durusdinium</taxon>
    </lineage>
</organism>
<name>A0ABP0PIS7_9DINO</name>
<reference evidence="2 3" key="1">
    <citation type="submission" date="2024-02" db="EMBL/GenBank/DDBJ databases">
        <authorList>
            <person name="Chen Y."/>
            <person name="Shah S."/>
            <person name="Dougan E. K."/>
            <person name="Thang M."/>
            <person name="Chan C."/>
        </authorList>
    </citation>
    <scope>NUCLEOTIDE SEQUENCE [LARGE SCALE GENOMIC DNA]</scope>
</reference>
<comment type="caution">
    <text evidence="2">The sequence shown here is derived from an EMBL/GenBank/DDBJ whole genome shotgun (WGS) entry which is preliminary data.</text>
</comment>
<evidence type="ECO:0000313" key="2">
    <source>
        <dbReference type="EMBL" id="CAK9074944.1"/>
    </source>
</evidence>
<dbReference type="Proteomes" id="UP001642484">
    <property type="component" value="Unassembled WGS sequence"/>
</dbReference>
<dbReference type="EMBL" id="CAXAMN010023053">
    <property type="protein sequence ID" value="CAK9074944.1"/>
    <property type="molecule type" value="Genomic_DNA"/>
</dbReference>
<evidence type="ECO:0000313" key="3">
    <source>
        <dbReference type="Proteomes" id="UP001642484"/>
    </source>
</evidence>
<proteinExistence type="predicted"/>
<gene>
    <name evidence="2" type="ORF">CCMP2556_LOCUS36898</name>
</gene>
<keyword evidence="3" id="KW-1185">Reference proteome</keyword>
<sequence>MRVDDAVIDEPEHSEHKEKCMVAIRNCEASFTSYAGSVRSIKAVVDPAKPKNKPKSKAKAVPSPPHAHEVSPEA</sequence>